<name>A0AAP0P026_9MAGN</name>
<dbReference type="Proteomes" id="UP001419268">
    <property type="component" value="Unassembled WGS sequence"/>
</dbReference>
<gene>
    <name evidence="1" type="ORF">Scep_014134</name>
</gene>
<proteinExistence type="predicted"/>
<reference evidence="1 2" key="1">
    <citation type="submission" date="2024-01" db="EMBL/GenBank/DDBJ databases">
        <title>Genome assemblies of Stephania.</title>
        <authorList>
            <person name="Yang L."/>
        </authorList>
    </citation>
    <scope>NUCLEOTIDE SEQUENCE [LARGE SCALE GENOMIC DNA]</scope>
    <source>
        <strain evidence="1">JXDWG</strain>
        <tissue evidence="1">Leaf</tissue>
    </source>
</reference>
<sequence length="58" mass="6948">MRQFGMIQVVPPNCDYDTRLHRIKLRGRNQENWVAFHTTFKQMWENRGDNIVAAAQEE</sequence>
<organism evidence="1 2">
    <name type="scientific">Stephania cephalantha</name>
    <dbReference type="NCBI Taxonomy" id="152367"/>
    <lineage>
        <taxon>Eukaryota</taxon>
        <taxon>Viridiplantae</taxon>
        <taxon>Streptophyta</taxon>
        <taxon>Embryophyta</taxon>
        <taxon>Tracheophyta</taxon>
        <taxon>Spermatophyta</taxon>
        <taxon>Magnoliopsida</taxon>
        <taxon>Ranunculales</taxon>
        <taxon>Menispermaceae</taxon>
        <taxon>Menispermoideae</taxon>
        <taxon>Cissampelideae</taxon>
        <taxon>Stephania</taxon>
    </lineage>
</organism>
<evidence type="ECO:0000313" key="1">
    <source>
        <dbReference type="EMBL" id="KAK9125288.1"/>
    </source>
</evidence>
<dbReference type="EMBL" id="JBBNAG010000006">
    <property type="protein sequence ID" value="KAK9125288.1"/>
    <property type="molecule type" value="Genomic_DNA"/>
</dbReference>
<protein>
    <submittedName>
        <fullName evidence="1">Uncharacterized protein</fullName>
    </submittedName>
</protein>
<keyword evidence="2" id="KW-1185">Reference proteome</keyword>
<evidence type="ECO:0000313" key="2">
    <source>
        <dbReference type="Proteomes" id="UP001419268"/>
    </source>
</evidence>
<dbReference type="AlphaFoldDB" id="A0AAP0P026"/>
<comment type="caution">
    <text evidence="1">The sequence shown here is derived from an EMBL/GenBank/DDBJ whole genome shotgun (WGS) entry which is preliminary data.</text>
</comment>
<accession>A0AAP0P026</accession>